<dbReference type="PANTHER" id="PTHR30244">
    <property type="entry name" value="TRANSAMINASE"/>
    <property type="match status" value="1"/>
</dbReference>
<sequence>MANKVIPYGKQSISQEDINAVIDVLKSDWLTQGPAVPAFESAIAEYCDAHYACATNSATSALHIACLALGVGKGDIVWTSPISFVASSNCALYCGADIDFVDIDLETGNMSVAALQEKLTLAKQSQQLPKVVIPVHLAGQSCDMAAINALAKEYGFKVIEDASHAIGAKYKDKPVGSCIYSDITVFSFHPVKIITSAEGGMAVTNCAELNKKMSRLRSHGITNIPEEMTEPSHGPWYYQQLELGFNYRMTDMQAALGLSQLKQLDNFVSVRNDIATTYNHAFANSTLAHLTQSDDCYSSYHLYIVRLTQCNVEKHKSVITGMREQGVIAHLHYIPIHLQPYYQALGFSEGDYPNAETYYKQAVTIPLHPTMTANEQQFVIDKLIDLL</sequence>
<dbReference type="Proteomes" id="UP001156974">
    <property type="component" value="Unassembled WGS sequence"/>
</dbReference>
<dbReference type="InterPro" id="IPR020026">
    <property type="entry name" value="PseC"/>
</dbReference>
<dbReference type="InterPro" id="IPR015422">
    <property type="entry name" value="PyrdxlP-dep_Trfase_small"/>
</dbReference>
<dbReference type="Gene3D" id="3.40.640.10">
    <property type="entry name" value="Type I PLP-dependent aspartate aminotransferase-like (Major domain)"/>
    <property type="match status" value="1"/>
</dbReference>
<keyword evidence="4" id="KW-0032">Aminotransferase</keyword>
<gene>
    <name evidence="4" type="primary">pseC</name>
    <name evidence="4" type="ORF">MKZ47_10785</name>
</gene>
<evidence type="ECO:0000256" key="3">
    <source>
        <dbReference type="RuleBase" id="RU004508"/>
    </source>
</evidence>
<dbReference type="PANTHER" id="PTHR30244:SF34">
    <property type="entry name" value="DTDP-4-AMINO-4,6-DIDEOXYGALACTOSE TRANSAMINASE"/>
    <property type="match status" value="1"/>
</dbReference>
<evidence type="ECO:0000256" key="1">
    <source>
        <dbReference type="ARBA" id="ARBA00022898"/>
    </source>
</evidence>
<dbReference type="Gene3D" id="3.90.1150.10">
    <property type="entry name" value="Aspartate Aminotransferase, domain 1"/>
    <property type="match status" value="1"/>
</dbReference>
<dbReference type="GO" id="GO:0008483">
    <property type="term" value="F:transaminase activity"/>
    <property type="evidence" value="ECO:0007669"/>
    <property type="project" value="UniProtKB-KW"/>
</dbReference>
<dbReference type="Pfam" id="PF01041">
    <property type="entry name" value="DegT_DnrJ_EryC1"/>
    <property type="match status" value="1"/>
</dbReference>
<dbReference type="InterPro" id="IPR015421">
    <property type="entry name" value="PyrdxlP-dep_Trfase_major"/>
</dbReference>
<evidence type="ECO:0000256" key="2">
    <source>
        <dbReference type="ARBA" id="ARBA00037999"/>
    </source>
</evidence>
<evidence type="ECO:0000313" key="4">
    <source>
        <dbReference type="EMBL" id="MDI4669581.1"/>
    </source>
</evidence>
<dbReference type="NCBIfam" id="TIGR03588">
    <property type="entry name" value="PseC"/>
    <property type="match status" value="1"/>
</dbReference>
<proteinExistence type="inferred from homology"/>
<organism evidence="4 5">
    <name type="scientific">Pseudoalteromonas shioyasakiensis</name>
    <dbReference type="NCBI Taxonomy" id="1190813"/>
    <lineage>
        <taxon>Bacteria</taxon>
        <taxon>Pseudomonadati</taxon>
        <taxon>Pseudomonadota</taxon>
        <taxon>Gammaproteobacteria</taxon>
        <taxon>Alteromonadales</taxon>
        <taxon>Pseudoalteromonadaceae</taxon>
        <taxon>Pseudoalteromonas</taxon>
    </lineage>
</organism>
<keyword evidence="1 3" id="KW-0663">Pyridoxal phosphate</keyword>
<dbReference type="EC" id="2.6.1.92" evidence="4"/>
<protein>
    <submittedName>
        <fullName evidence="4">UDP-4-amino-4, 6-dideoxy-N-acetyl-beta-L-altrosamine transaminase</fullName>
        <ecNumber evidence="4">2.6.1.92</ecNumber>
    </submittedName>
</protein>
<dbReference type="InterPro" id="IPR015424">
    <property type="entry name" value="PyrdxlP-dep_Trfase"/>
</dbReference>
<accession>A0ABT6U0A0</accession>
<dbReference type="InterPro" id="IPR000653">
    <property type="entry name" value="DegT/StrS_aminotransferase"/>
</dbReference>
<comment type="similarity">
    <text evidence="2 3">Belongs to the DegT/DnrJ/EryC1 family.</text>
</comment>
<comment type="caution">
    <text evidence="4">The sequence shown here is derived from an EMBL/GenBank/DDBJ whole genome shotgun (WGS) entry which is preliminary data.</text>
</comment>
<dbReference type="CDD" id="cd00616">
    <property type="entry name" value="AHBA_syn"/>
    <property type="match status" value="1"/>
</dbReference>
<dbReference type="RefSeq" id="WP_175082347.1">
    <property type="nucleotide sequence ID" value="NZ_JAKUMG010000004.1"/>
</dbReference>
<reference evidence="4 5" key="1">
    <citation type="submission" date="2022-02" db="EMBL/GenBank/DDBJ databases">
        <title>Genome analysis of Beneficial Microorganisms for Coral consortium from Pocillopora damicornis.</title>
        <authorList>
            <person name="Rosado P.M."/>
            <person name="Cardoso P.M."/>
            <person name="Rosado J.G."/>
            <person name="Schultz J."/>
            <person name="Rocha U."/>
            <person name="Costa T.K."/>
            <person name="Peixoto R.S."/>
        </authorList>
    </citation>
    <scope>NUCLEOTIDE SEQUENCE [LARGE SCALE GENOMIC DNA]</scope>
    <source>
        <strain evidence="4 5">BMC5</strain>
    </source>
</reference>
<dbReference type="PIRSF" id="PIRSF000390">
    <property type="entry name" value="PLP_StrS"/>
    <property type="match status" value="1"/>
</dbReference>
<name>A0ABT6U0A0_9GAMM</name>
<dbReference type="SUPFAM" id="SSF53383">
    <property type="entry name" value="PLP-dependent transferases"/>
    <property type="match status" value="1"/>
</dbReference>
<keyword evidence="4" id="KW-0808">Transferase</keyword>
<dbReference type="EMBL" id="JAKUMG010000004">
    <property type="protein sequence ID" value="MDI4669581.1"/>
    <property type="molecule type" value="Genomic_DNA"/>
</dbReference>
<evidence type="ECO:0000313" key="5">
    <source>
        <dbReference type="Proteomes" id="UP001156974"/>
    </source>
</evidence>
<keyword evidence="5" id="KW-1185">Reference proteome</keyword>